<accession>A0A3C1KRS0</accession>
<dbReference type="Pfam" id="PF13561">
    <property type="entry name" value="adh_short_C2"/>
    <property type="match status" value="1"/>
</dbReference>
<gene>
    <name evidence="3" type="ORF">DCP75_16955</name>
</gene>
<dbReference type="InterPro" id="IPR020904">
    <property type="entry name" value="Sc_DH/Rdtase_CS"/>
</dbReference>
<dbReference type="PROSITE" id="PS00061">
    <property type="entry name" value="ADH_SHORT"/>
    <property type="match status" value="1"/>
</dbReference>
<dbReference type="SUPFAM" id="SSF51735">
    <property type="entry name" value="NAD(P)-binding Rossmann-fold domains"/>
    <property type="match status" value="1"/>
</dbReference>
<keyword evidence="2" id="KW-0560">Oxidoreductase</keyword>
<dbReference type="FunFam" id="3.40.50.720:FF:000084">
    <property type="entry name" value="Short-chain dehydrogenase reductase"/>
    <property type="match status" value="1"/>
</dbReference>
<organism evidence="3 4">
    <name type="scientific">Haliea salexigens</name>
    <dbReference type="NCBI Taxonomy" id="287487"/>
    <lineage>
        <taxon>Bacteria</taxon>
        <taxon>Pseudomonadati</taxon>
        <taxon>Pseudomonadota</taxon>
        <taxon>Gammaproteobacteria</taxon>
        <taxon>Cellvibrionales</taxon>
        <taxon>Halieaceae</taxon>
        <taxon>Haliea</taxon>
    </lineage>
</organism>
<dbReference type="AlphaFoldDB" id="A0A3C1KRS0"/>
<evidence type="ECO:0000313" key="3">
    <source>
        <dbReference type="EMBL" id="HAN29375.1"/>
    </source>
</evidence>
<sequence>MQRFNGKVAFVTGAASGIGLATMTRLGREGAKIFAADINAGQLAKEVAKLSEEGVDIHSRTLDVTDEADCRAAVEQCVAQFGKLDVLCNIAGMVLTKNFADVSVAEWDRVMTVNTRSVFVLCQAAMPHLLEAGGNIVNISSAAGLQGLPYNSAYCASKGAVLLLSKSLAVEFAGRGVRVNAVCPGAVDTPLIKGLQIPEGADIALYGRMSPLTSYFAQAEEIAGSVAYLASDEARFVTGSALVIDGGQTAI</sequence>
<reference evidence="3 4" key="1">
    <citation type="journal article" date="2018" name="Nat. Biotechnol.">
        <title>A standardized bacterial taxonomy based on genome phylogeny substantially revises the tree of life.</title>
        <authorList>
            <person name="Parks D.H."/>
            <person name="Chuvochina M."/>
            <person name="Waite D.W."/>
            <person name="Rinke C."/>
            <person name="Skarshewski A."/>
            <person name="Chaumeil P.A."/>
            <person name="Hugenholtz P."/>
        </authorList>
    </citation>
    <scope>NUCLEOTIDE SEQUENCE [LARGE SCALE GENOMIC DNA]</scope>
    <source>
        <strain evidence="3">UBA9158</strain>
    </source>
</reference>
<dbReference type="InterPro" id="IPR036291">
    <property type="entry name" value="NAD(P)-bd_dom_sf"/>
</dbReference>
<dbReference type="EMBL" id="DMND01000227">
    <property type="protein sequence ID" value="HAN29375.1"/>
    <property type="molecule type" value="Genomic_DNA"/>
</dbReference>
<dbReference type="PANTHER" id="PTHR43477">
    <property type="entry name" value="DIHYDROANTICAPSIN 7-DEHYDROGENASE"/>
    <property type="match status" value="1"/>
</dbReference>
<dbReference type="Gene3D" id="3.40.50.720">
    <property type="entry name" value="NAD(P)-binding Rossmann-like Domain"/>
    <property type="match status" value="1"/>
</dbReference>
<comment type="caution">
    <text evidence="3">The sequence shown here is derived from an EMBL/GenBank/DDBJ whole genome shotgun (WGS) entry which is preliminary data.</text>
</comment>
<dbReference type="GO" id="GO:0016491">
    <property type="term" value="F:oxidoreductase activity"/>
    <property type="evidence" value="ECO:0007669"/>
    <property type="project" value="UniProtKB-KW"/>
</dbReference>
<dbReference type="NCBIfam" id="NF005559">
    <property type="entry name" value="PRK07231.1"/>
    <property type="match status" value="1"/>
</dbReference>
<dbReference type="PRINTS" id="PR00080">
    <property type="entry name" value="SDRFAMILY"/>
</dbReference>
<dbReference type="STRING" id="1121937.GCA_000423125_01671"/>
<dbReference type="PANTHER" id="PTHR43477:SF1">
    <property type="entry name" value="DIHYDROANTICAPSIN 7-DEHYDROGENASE"/>
    <property type="match status" value="1"/>
</dbReference>
<evidence type="ECO:0000256" key="2">
    <source>
        <dbReference type="ARBA" id="ARBA00023002"/>
    </source>
</evidence>
<dbReference type="InterPro" id="IPR002347">
    <property type="entry name" value="SDR_fam"/>
</dbReference>
<evidence type="ECO:0000313" key="4">
    <source>
        <dbReference type="Proteomes" id="UP000259273"/>
    </source>
</evidence>
<protein>
    <submittedName>
        <fullName evidence="3">NAD(P)-dependent oxidoreductase</fullName>
    </submittedName>
</protein>
<comment type="similarity">
    <text evidence="1">Belongs to the short-chain dehydrogenases/reductases (SDR) family.</text>
</comment>
<dbReference type="InterPro" id="IPR051122">
    <property type="entry name" value="SDR_DHRS6-like"/>
</dbReference>
<evidence type="ECO:0000256" key="1">
    <source>
        <dbReference type="ARBA" id="ARBA00006484"/>
    </source>
</evidence>
<dbReference type="PRINTS" id="PR00081">
    <property type="entry name" value="GDHRDH"/>
</dbReference>
<dbReference type="CDD" id="cd05233">
    <property type="entry name" value="SDR_c"/>
    <property type="match status" value="1"/>
</dbReference>
<dbReference type="Proteomes" id="UP000259273">
    <property type="component" value="Unassembled WGS sequence"/>
</dbReference>
<proteinExistence type="inferred from homology"/>
<name>A0A3C1KRS0_9GAMM</name>